<dbReference type="PROSITE" id="PS01036">
    <property type="entry name" value="HSP70_3"/>
    <property type="match status" value="1"/>
</dbReference>
<dbReference type="SUPFAM" id="SSF100934">
    <property type="entry name" value="Heat shock protein 70kD (HSP70), C-terminal subdomain"/>
    <property type="match status" value="1"/>
</dbReference>
<feature type="compositionally biased region" description="Polar residues" evidence="9">
    <location>
        <begin position="871"/>
        <end position="885"/>
    </location>
</feature>
<dbReference type="FunFam" id="3.30.30.30:FF:000004">
    <property type="entry name" value="hypoxia up-regulated protein 1"/>
    <property type="match status" value="1"/>
</dbReference>
<dbReference type="FunFam" id="2.60.34.10:FF:000009">
    <property type="entry name" value="Hypoxia up-regulated protein 1"/>
    <property type="match status" value="1"/>
</dbReference>
<dbReference type="FunFam" id="3.90.640.10:FF:000012">
    <property type="entry name" value="Hypoxia up-regulated protein 1"/>
    <property type="match status" value="1"/>
</dbReference>
<dbReference type="Pfam" id="PF00012">
    <property type="entry name" value="HSP70"/>
    <property type="match status" value="1"/>
</dbReference>
<comment type="similarity">
    <text evidence="2">Belongs to the heat shock protein 70 family.</text>
</comment>
<dbReference type="Proteomes" id="UP000694555">
    <property type="component" value="Unplaced"/>
</dbReference>
<dbReference type="SUPFAM" id="SSF53067">
    <property type="entry name" value="Actin-like ATPase domain"/>
    <property type="match status" value="2"/>
</dbReference>
<dbReference type="InterPro" id="IPR029048">
    <property type="entry name" value="HSP70_C_sf"/>
</dbReference>
<dbReference type="Gene3D" id="1.20.1270.10">
    <property type="match status" value="1"/>
</dbReference>
<organism evidence="10 11">
    <name type="scientific">Buteo japonicus</name>
    <dbReference type="NCBI Taxonomy" id="224669"/>
    <lineage>
        <taxon>Eukaryota</taxon>
        <taxon>Metazoa</taxon>
        <taxon>Chordata</taxon>
        <taxon>Craniata</taxon>
        <taxon>Vertebrata</taxon>
        <taxon>Euteleostomi</taxon>
        <taxon>Archelosauria</taxon>
        <taxon>Archosauria</taxon>
        <taxon>Dinosauria</taxon>
        <taxon>Saurischia</taxon>
        <taxon>Theropoda</taxon>
        <taxon>Coelurosauria</taxon>
        <taxon>Aves</taxon>
        <taxon>Neognathae</taxon>
        <taxon>Neoaves</taxon>
        <taxon>Telluraves</taxon>
        <taxon>Accipitrimorphae</taxon>
        <taxon>Accipitriformes</taxon>
        <taxon>Accipitridae</taxon>
        <taxon>Accipitrinae</taxon>
        <taxon>Buteo</taxon>
    </lineage>
</organism>
<dbReference type="PANTHER" id="PTHR45639:SF3">
    <property type="entry name" value="HYPOXIA UP-REGULATED PROTEIN 1"/>
    <property type="match status" value="1"/>
</dbReference>
<keyword evidence="5" id="KW-0256">Endoplasmic reticulum</keyword>
<keyword evidence="11" id="KW-1185">Reference proteome</keyword>
<evidence type="ECO:0000256" key="9">
    <source>
        <dbReference type="SAM" id="MobiDB-lite"/>
    </source>
</evidence>
<evidence type="ECO:0000256" key="7">
    <source>
        <dbReference type="ARBA" id="ARBA00023186"/>
    </source>
</evidence>
<evidence type="ECO:0000256" key="3">
    <source>
        <dbReference type="ARBA" id="ARBA00022729"/>
    </source>
</evidence>
<accession>A0A8C0BA27</accession>
<evidence type="ECO:0000256" key="4">
    <source>
        <dbReference type="ARBA" id="ARBA00022741"/>
    </source>
</evidence>
<evidence type="ECO:0000256" key="1">
    <source>
        <dbReference type="ARBA" id="ARBA00004319"/>
    </source>
</evidence>
<dbReference type="Ensembl" id="ENSBJAT00000014232.1">
    <property type="protein sequence ID" value="ENSBJAP00000013857.1"/>
    <property type="gene ID" value="ENSBJAG00000009196.1"/>
</dbReference>
<dbReference type="GO" id="GO:0030968">
    <property type="term" value="P:endoplasmic reticulum unfolded protein response"/>
    <property type="evidence" value="ECO:0007669"/>
    <property type="project" value="TreeGrafter"/>
</dbReference>
<dbReference type="GO" id="GO:1903298">
    <property type="term" value="P:negative regulation of hypoxia-induced intrinsic apoptotic signaling pathway"/>
    <property type="evidence" value="ECO:0007669"/>
    <property type="project" value="TreeGrafter"/>
</dbReference>
<dbReference type="PANTHER" id="PTHR45639">
    <property type="entry name" value="HSC70CB, ISOFORM G-RELATED"/>
    <property type="match status" value="1"/>
</dbReference>
<comment type="subcellular location">
    <subcellularLocation>
        <location evidence="1">Endoplasmic reticulum lumen</location>
    </subcellularLocation>
</comment>
<keyword evidence="3" id="KW-0732">Signal</keyword>
<dbReference type="Gene3D" id="3.30.420.40">
    <property type="match status" value="2"/>
</dbReference>
<sequence length="930" mass="105186">DHLPPHFGSPRPPLCKSFVTLHRASLWSGAVMSVDVGSESMKIAIVKPGVPMEIVLNKESRRKTPVAVSLKENERLFGDSALGMSIRTPKVAFRYFQDLLGKRIDNPHVALYQARFPEHELVKDEKRQTVIFKLSQTIQYSPEEMLGMVLNYSRGLAEEFAEQPIKDAVITVPAYFNQAERRAVLHAARMADLKVLQLINDNTAVALNYGVFRRKDINATAQNIMFYDMGAGSTVCTIVTYQTVKTKDSGTQPQLQIQGIGFDRTLGGLEMELRLRDYLAKLFNDQHPSKDVRKNPRAMAKLLKEANRLKTVLSANADHMAQIEGLLDDIDFKAKVSRQEFEDLCSDLFQRVPGPVQQALSSAEMNMDGIDQVILVGGATRVPKVQEVLLKAVGKEELGKNINADEAAAMGAVYQAAALSKAFKVKPFVVRDAAVFPIQVEFTREVEEDDKSKSLKHNKRILFQRMAPYPQRKVITFNRYTDDFEFYVNYGDLSFLNQDDMRIFGSLNLTTVRLKGVGDSFKKHSDYESKGIKAHFNMDESGVLSLDRVESVFEALVEDKLEEDAQWNSSFPMNALPWKSCKICKYVPLTENILCLLQDPKENRETMKEEELSKSSGDSTVTKTEEEKKIKAPKKQKLVHEITMELDVNDVPDLLEDELKSSMKKLQDLTVRDLEKQEREKSANSLESFIFETQDKLYQEEYQFVSTEEQREEISRKLSEASSWMEEEGYAATTKELKDKLSELKKLCRNLFFRVEERRKWPERLAALESLLNHSTIFLKGARMIPESDQIFTEVELGTLEKAINETTIWKNETLAEQNKLSPTEKPVLLSKDVELKIAALDREVQYLLNKAKFAKPKPKKEKNTTKTDSGKNATATSETENTIPPTEGKQEGKEQVGSMYKPEDIGPAKEPPTAEKVAIDDEPGSDSGG</sequence>
<keyword evidence="7" id="KW-0143">Chaperone</keyword>
<evidence type="ECO:0000256" key="8">
    <source>
        <dbReference type="ARBA" id="ARBA00040503"/>
    </source>
</evidence>
<dbReference type="FunFam" id="1.20.1270.10:FF:000013">
    <property type="entry name" value="Hypoxia up-regulated protein 1"/>
    <property type="match status" value="1"/>
</dbReference>
<keyword evidence="6" id="KW-0067">ATP-binding</keyword>
<dbReference type="GO" id="GO:0034663">
    <property type="term" value="C:endoplasmic reticulum chaperone complex"/>
    <property type="evidence" value="ECO:0007669"/>
    <property type="project" value="TreeGrafter"/>
</dbReference>
<evidence type="ECO:0000313" key="11">
    <source>
        <dbReference type="Proteomes" id="UP000694555"/>
    </source>
</evidence>
<reference evidence="10" key="1">
    <citation type="submission" date="2025-08" db="UniProtKB">
        <authorList>
            <consortium name="Ensembl"/>
        </authorList>
    </citation>
    <scope>IDENTIFICATION</scope>
</reference>
<dbReference type="Gene3D" id="3.30.30.30">
    <property type="match status" value="1"/>
</dbReference>
<dbReference type="InterPro" id="IPR013126">
    <property type="entry name" value="Hsp_70_fam"/>
</dbReference>
<feature type="region of interest" description="Disordered" evidence="9">
    <location>
        <begin position="604"/>
        <end position="628"/>
    </location>
</feature>
<dbReference type="Gene3D" id="3.90.640.10">
    <property type="entry name" value="Actin, Chain A, domain 4"/>
    <property type="match status" value="1"/>
</dbReference>
<dbReference type="GO" id="GO:0005788">
    <property type="term" value="C:endoplasmic reticulum lumen"/>
    <property type="evidence" value="ECO:0007669"/>
    <property type="project" value="UniProtKB-SubCell"/>
</dbReference>
<dbReference type="AlphaFoldDB" id="A0A8C0BA27"/>
<dbReference type="PRINTS" id="PR00301">
    <property type="entry name" value="HEATSHOCK70"/>
</dbReference>
<feature type="compositionally biased region" description="Acidic residues" evidence="9">
    <location>
        <begin position="921"/>
        <end position="930"/>
    </location>
</feature>
<dbReference type="CDD" id="cd10230">
    <property type="entry name" value="ASKHA_NBD_HSP70_HYOU1"/>
    <property type="match status" value="1"/>
</dbReference>
<reference evidence="10" key="2">
    <citation type="submission" date="2025-09" db="UniProtKB">
        <authorList>
            <consortium name="Ensembl"/>
        </authorList>
    </citation>
    <scope>IDENTIFICATION</scope>
</reference>
<dbReference type="InterPro" id="IPR018181">
    <property type="entry name" value="Heat_shock_70_CS"/>
</dbReference>
<dbReference type="InterPro" id="IPR029047">
    <property type="entry name" value="HSP70_peptide-bd_sf"/>
</dbReference>
<feature type="compositionally biased region" description="Basic and acidic residues" evidence="9">
    <location>
        <begin position="604"/>
        <end position="613"/>
    </location>
</feature>
<keyword evidence="4" id="KW-0547">Nucleotide-binding</keyword>
<evidence type="ECO:0000256" key="5">
    <source>
        <dbReference type="ARBA" id="ARBA00022824"/>
    </source>
</evidence>
<dbReference type="InterPro" id="IPR043129">
    <property type="entry name" value="ATPase_NBD"/>
</dbReference>
<evidence type="ECO:0000256" key="6">
    <source>
        <dbReference type="ARBA" id="ARBA00022840"/>
    </source>
</evidence>
<protein>
    <recommendedName>
        <fullName evidence="8">Hypoxia up-regulated protein 1</fullName>
    </recommendedName>
</protein>
<dbReference type="GO" id="GO:0005524">
    <property type="term" value="F:ATP binding"/>
    <property type="evidence" value="ECO:0007669"/>
    <property type="project" value="UniProtKB-KW"/>
</dbReference>
<evidence type="ECO:0000256" key="2">
    <source>
        <dbReference type="ARBA" id="ARBA00007381"/>
    </source>
</evidence>
<dbReference type="Gene3D" id="2.60.34.10">
    <property type="entry name" value="Substrate Binding Domain Of DNAk, Chain A, domain 1"/>
    <property type="match status" value="1"/>
</dbReference>
<feature type="region of interest" description="Disordered" evidence="9">
    <location>
        <begin position="856"/>
        <end position="930"/>
    </location>
</feature>
<proteinExistence type="inferred from homology"/>
<name>A0A8C0BA27_9AVES</name>
<evidence type="ECO:0000313" key="10">
    <source>
        <dbReference type="Ensembl" id="ENSBJAP00000013857.1"/>
    </source>
</evidence>
<dbReference type="GO" id="GO:0140662">
    <property type="term" value="F:ATP-dependent protein folding chaperone"/>
    <property type="evidence" value="ECO:0007669"/>
    <property type="project" value="InterPro"/>
</dbReference>